<protein>
    <submittedName>
        <fullName evidence="1">Uncharacterized protein</fullName>
    </submittedName>
</protein>
<keyword evidence="2" id="KW-1185">Reference proteome</keyword>
<evidence type="ECO:0000313" key="2">
    <source>
        <dbReference type="Proteomes" id="UP000827138"/>
    </source>
</evidence>
<reference evidence="1 2" key="1">
    <citation type="submission" date="2021-08" db="EMBL/GenBank/DDBJ databases">
        <authorList>
            <person name="Ping M."/>
        </authorList>
    </citation>
    <scope>NUCLEOTIDE SEQUENCE [LARGE SCALE GENOMIC DNA]</scope>
    <source>
        <strain evidence="1 2">MG28</strain>
    </source>
</reference>
<dbReference type="Proteomes" id="UP000827138">
    <property type="component" value="Chromosome"/>
</dbReference>
<organism evidence="1 2">
    <name type="scientific">Streptomyces akebiae</name>
    <dbReference type="NCBI Taxonomy" id="2865673"/>
    <lineage>
        <taxon>Bacteria</taxon>
        <taxon>Bacillati</taxon>
        <taxon>Actinomycetota</taxon>
        <taxon>Actinomycetes</taxon>
        <taxon>Kitasatosporales</taxon>
        <taxon>Streptomycetaceae</taxon>
        <taxon>Streptomyces</taxon>
    </lineage>
</organism>
<sequence length="92" mass="9881">MERIEAELFTDPGNDAVVRLPPRRFPGVLIQGDSLSILRADVAGIVEACDQGDIAEARETAALVLSGLDELLARYTKALKDNGVPVPFHQAP</sequence>
<dbReference type="Pfam" id="PF22281">
    <property type="entry name" value="DUF6959"/>
    <property type="match status" value="1"/>
</dbReference>
<evidence type="ECO:0000313" key="1">
    <source>
        <dbReference type="EMBL" id="QYX83310.1"/>
    </source>
</evidence>
<dbReference type="EMBL" id="CP080647">
    <property type="protein sequence ID" value="QYX83310.1"/>
    <property type="molecule type" value="Genomic_DNA"/>
</dbReference>
<gene>
    <name evidence="1" type="ORF">K1J60_31725</name>
</gene>
<name>A0ABX8Y609_9ACTN</name>
<accession>A0ABX8Y609</accession>
<proteinExistence type="predicted"/>
<dbReference type="InterPro" id="IPR053801">
    <property type="entry name" value="DUF6959"/>
</dbReference>